<evidence type="ECO:0000256" key="2">
    <source>
        <dbReference type="ARBA" id="ARBA00022801"/>
    </source>
</evidence>
<keyword evidence="4" id="KW-1185">Reference proteome</keyword>
<comment type="caution">
    <text evidence="3">The sequence shown here is derived from an EMBL/GenBank/DDBJ whole genome shotgun (WGS) entry which is preliminary data.</text>
</comment>
<keyword evidence="2" id="KW-0378">Hydrolase</keyword>
<organism evidence="3 4">
    <name type="scientific">Actinocorallia longicatena</name>
    <dbReference type="NCBI Taxonomy" id="111803"/>
    <lineage>
        <taxon>Bacteria</taxon>
        <taxon>Bacillati</taxon>
        <taxon>Actinomycetota</taxon>
        <taxon>Actinomycetes</taxon>
        <taxon>Streptosporangiales</taxon>
        <taxon>Thermomonosporaceae</taxon>
        <taxon>Actinocorallia</taxon>
    </lineage>
</organism>
<accession>A0ABP6QBQ7</accession>
<dbReference type="PANTHER" id="PTHR16222">
    <property type="entry name" value="ADP-RIBOSYLGLYCOHYDROLASE"/>
    <property type="match status" value="1"/>
</dbReference>
<protein>
    <recommendedName>
        <fullName evidence="5">ADP-ribosylglycohydrolase</fullName>
    </recommendedName>
</protein>
<evidence type="ECO:0000313" key="4">
    <source>
        <dbReference type="Proteomes" id="UP001501237"/>
    </source>
</evidence>
<dbReference type="Proteomes" id="UP001501237">
    <property type="component" value="Unassembled WGS sequence"/>
</dbReference>
<dbReference type="PANTHER" id="PTHR16222:SF24">
    <property type="entry name" value="ADP-RIBOSYLHYDROLASE ARH3"/>
    <property type="match status" value="1"/>
</dbReference>
<evidence type="ECO:0000313" key="3">
    <source>
        <dbReference type="EMBL" id="GAA3210986.1"/>
    </source>
</evidence>
<dbReference type="Pfam" id="PF03747">
    <property type="entry name" value="ADP_ribosyl_GH"/>
    <property type="match status" value="1"/>
</dbReference>
<dbReference type="InterPro" id="IPR005502">
    <property type="entry name" value="Ribosyl_crysJ1"/>
</dbReference>
<reference evidence="4" key="1">
    <citation type="journal article" date="2019" name="Int. J. Syst. Evol. Microbiol.">
        <title>The Global Catalogue of Microorganisms (GCM) 10K type strain sequencing project: providing services to taxonomists for standard genome sequencing and annotation.</title>
        <authorList>
            <consortium name="The Broad Institute Genomics Platform"/>
            <consortium name="The Broad Institute Genome Sequencing Center for Infectious Disease"/>
            <person name="Wu L."/>
            <person name="Ma J."/>
        </authorList>
    </citation>
    <scope>NUCLEOTIDE SEQUENCE [LARGE SCALE GENOMIC DNA]</scope>
    <source>
        <strain evidence="4">JCM 9377</strain>
    </source>
</reference>
<proteinExistence type="inferred from homology"/>
<dbReference type="EMBL" id="BAAAUV010000006">
    <property type="protein sequence ID" value="GAA3210986.1"/>
    <property type="molecule type" value="Genomic_DNA"/>
</dbReference>
<gene>
    <name evidence="3" type="ORF">GCM10010468_29330</name>
</gene>
<evidence type="ECO:0008006" key="5">
    <source>
        <dbReference type="Google" id="ProtNLM"/>
    </source>
</evidence>
<name>A0ABP6QBQ7_9ACTN</name>
<sequence>MRERIRGCLLGGAIGDALGAPIEFQSLAEIRRIHGENGVESFVWHDSGRLGVVTDDTQMTLFTVEGILRAAGDVPASVFAAHRRWYATQILPFPSRGRIDLPVGDVLLDGGLGDEAWLYARRAPGNACLSGLRSGRRATLDEPANPDSKGCGAVMRSAPFGLVPAWTPGEAFALASECGAQTHGHPSGHLAAGALAALTRLLLDGLTLEEAVNVALGLLATRPGHEETAGALRRALEAPRDKPSAELLETLGAGWIAEEALAMSVYCALAHPGSVRDALLLAVNHSGDSDSTGAITGNLLGTALGESALPRAWADAVEGAATTVRLADELAALEA</sequence>
<comment type="similarity">
    <text evidence="1">Belongs to the ADP-ribosylglycohydrolase family.</text>
</comment>
<dbReference type="InterPro" id="IPR050792">
    <property type="entry name" value="ADP-ribosylglycohydrolase"/>
</dbReference>
<dbReference type="Gene3D" id="1.10.4080.10">
    <property type="entry name" value="ADP-ribosylation/Crystallin J1"/>
    <property type="match status" value="1"/>
</dbReference>
<dbReference type="SUPFAM" id="SSF101478">
    <property type="entry name" value="ADP-ribosylglycohydrolase"/>
    <property type="match status" value="1"/>
</dbReference>
<dbReference type="RefSeq" id="WP_344827963.1">
    <property type="nucleotide sequence ID" value="NZ_BAAAUV010000006.1"/>
</dbReference>
<dbReference type="InterPro" id="IPR036705">
    <property type="entry name" value="Ribosyl_crysJ1_sf"/>
</dbReference>
<evidence type="ECO:0000256" key="1">
    <source>
        <dbReference type="ARBA" id="ARBA00010702"/>
    </source>
</evidence>